<dbReference type="AlphaFoldDB" id="A0A8S3QK88"/>
<evidence type="ECO:0000256" key="6">
    <source>
        <dbReference type="ARBA" id="ARBA00023015"/>
    </source>
</evidence>
<evidence type="ECO:0000256" key="1">
    <source>
        <dbReference type="ARBA" id="ARBA00004123"/>
    </source>
</evidence>
<protein>
    <submittedName>
        <fullName evidence="10">MLL3</fullName>
        <ecNumber evidence="10">2.1.1.354</ecNumber>
    </submittedName>
</protein>
<evidence type="ECO:0000256" key="5">
    <source>
        <dbReference type="ARBA" id="ARBA00022833"/>
    </source>
</evidence>
<dbReference type="EMBL" id="CAJPWZ010000588">
    <property type="protein sequence ID" value="CAG2196919.1"/>
    <property type="molecule type" value="Genomic_DNA"/>
</dbReference>
<gene>
    <name evidence="10" type="ORF">MEDL_11766</name>
</gene>
<keyword evidence="8" id="KW-0539">Nucleus</keyword>
<dbReference type="GO" id="GO:0045944">
    <property type="term" value="P:positive regulation of transcription by RNA polymerase II"/>
    <property type="evidence" value="ECO:0007669"/>
    <property type="project" value="TreeGrafter"/>
</dbReference>
<dbReference type="GO" id="GO:0003713">
    <property type="term" value="F:transcription coactivator activity"/>
    <property type="evidence" value="ECO:0007669"/>
    <property type="project" value="TreeGrafter"/>
</dbReference>
<dbReference type="GO" id="GO:0008270">
    <property type="term" value="F:zinc ion binding"/>
    <property type="evidence" value="ECO:0007669"/>
    <property type="project" value="UniProtKB-KW"/>
</dbReference>
<keyword evidence="3" id="KW-0677">Repeat</keyword>
<organism evidence="10 11">
    <name type="scientific">Mytilus edulis</name>
    <name type="common">Blue mussel</name>
    <dbReference type="NCBI Taxonomy" id="6550"/>
    <lineage>
        <taxon>Eukaryota</taxon>
        <taxon>Metazoa</taxon>
        <taxon>Spiralia</taxon>
        <taxon>Lophotrochozoa</taxon>
        <taxon>Mollusca</taxon>
        <taxon>Bivalvia</taxon>
        <taxon>Autobranchia</taxon>
        <taxon>Pteriomorphia</taxon>
        <taxon>Mytilida</taxon>
        <taxon>Mytiloidea</taxon>
        <taxon>Mytilidae</taxon>
        <taxon>Mytilinae</taxon>
        <taxon>Mytilus</taxon>
    </lineage>
</organism>
<dbReference type="Gene3D" id="1.10.30.10">
    <property type="entry name" value="High mobility group box domain"/>
    <property type="match status" value="1"/>
</dbReference>
<keyword evidence="10" id="KW-0489">Methyltransferase</keyword>
<evidence type="ECO:0000256" key="4">
    <source>
        <dbReference type="ARBA" id="ARBA00022771"/>
    </source>
</evidence>
<keyword evidence="11" id="KW-1185">Reference proteome</keyword>
<feature type="compositionally biased region" description="Basic and acidic residues" evidence="9">
    <location>
        <begin position="38"/>
        <end position="50"/>
    </location>
</feature>
<keyword evidence="5" id="KW-0862">Zinc</keyword>
<dbReference type="GO" id="GO:0140999">
    <property type="term" value="F:histone H3K4 trimethyltransferase activity"/>
    <property type="evidence" value="ECO:0007669"/>
    <property type="project" value="UniProtKB-EC"/>
</dbReference>
<accession>A0A8S3QK88</accession>
<dbReference type="EC" id="2.1.1.354" evidence="10"/>
<evidence type="ECO:0000256" key="9">
    <source>
        <dbReference type="SAM" id="MobiDB-lite"/>
    </source>
</evidence>
<evidence type="ECO:0000313" key="10">
    <source>
        <dbReference type="EMBL" id="CAG2196919.1"/>
    </source>
</evidence>
<comment type="subcellular location">
    <subcellularLocation>
        <location evidence="1">Nucleus</location>
    </subcellularLocation>
</comment>
<dbReference type="Proteomes" id="UP000683360">
    <property type="component" value="Unassembled WGS sequence"/>
</dbReference>
<keyword evidence="6" id="KW-0805">Transcription regulation</keyword>
<feature type="region of interest" description="Disordered" evidence="9">
    <location>
        <begin position="26"/>
        <end position="50"/>
    </location>
</feature>
<dbReference type="GO" id="GO:0044666">
    <property type="term" value="C:MLL3/4 complex"/>
    <property type="evidence" value="ECO:0007669"/>
    <property type="project" value="TreeGrafter"/>
</dbReference>
<comment type="caution">
    <text evidence="10">The sequence shown here is derived from an EMBL/GenBank/DDBJ whole genome shotgun (WGS) entry which is preliminary data.</text>
</comment>
<reference evidence="10" key="1">
    <citation type="submission" date="2021-03" db="EMBL/GenBank/DDBJ databases">
        <authorList>
            <person name="Bekaert M."/>
        </authorList>
    </citation>
    <scope>NUCLEOTIDE SEQUENCE</scope>
</reference>
<dbReference type="PANTHER" id="PTHR45888:SF6">
    <property type="entry name" value="HL01030P-RELATED"/>
    <property type="match status" value="1"/>
</dbReference>
<feature type="compositionally biased region" description="Low complexity" evidence="9">
    <location>
        <begin position="312"/>
        <end position="331"/>
    </location>
</feature>
<keyword evidence="4" id="KW-0863">Zinc-finger</keyword>
<dbReference type="OrthoDB" id="308383at2759"/>
<dbReference type="GO" id="GO:0032259">
    <property type="term" value="P:methylation"/>
    <property type="evidence" value="ECO:0007669"/>
    <property type="project" value="UniProtKB-KW"/>
</dbReference>
<dbReference type="PANTHER" id="PTHR45888">
    <property type="entry name" value="HL01030P-RELATED"/>
    <property type="match status" value="1"/>
</dbReference>
<evidence type="ECO:0000256" key="8">
    <source>
        <dbReference type="ARBA" id="ARBA00023242"/>
    </source>
</evidence>
<evidence type="ECO:0000256" key="3">
    <source>
        <dbReference type="ARBA" id="ARBA00022737"/>
    </source>
</evidence>
<name>A0A8S3QK88_MYTED</name>
<dbReference type="SUPFAM" id="SSF47095">
    <property type="entry name" value="HMG-box"/>
    <property type="match status" value="1"/>
</dbReference>
<feature type="region of interest" description="Disordered" evidence="9">
    <location>
        <begin position="130"/>
        <end position="209"/>
    </location>
</feature>
<sequence length="350" mass="38978">MKENCDQLRTKTLDQSNKEIMMDIKRSVEGNKQPKVSLESRKRSHEDMTVESKKLKSSFIDTVPWNIRESFEDGSDQNKSELPGNLESMLSPHNLDVEKMLSEGLAHIDGQTVEDIFKGVLQDGQEGHVKQPAEGFNEGVPGSQGPSSGNFPGHIPSFAVDPSGFVPSFSGKQGHPGFQDPRFHQEFPDPSNWPPGADGDDDESDSGNSRRKILKWECDEELGANATISAILYCNMNHIELRTQFPEWNERVKRIAKLWRALSADEKQPYLLQARKNRQNTKVTKGVGVGSRSGHIPVPRMPSMPPYPLPPQLQQFQQGGAPQQFQQGAPPHLSQQGGAPHLLSRTFCHT</sequence>
<keyword evidence="2" id="KW-0479">Metal-binding</keyword>
<keyword evidence="10" id="KW-0808">Transferase</keyword>
<feature type="region of interest" description="Disordered" evidence="9">
    <location>
        <begin position="312"/>
        <end position="350"/>
    </location>
</feature>
<evidence type="ECO:0000256" key="2">
    <source>
        <dbReference type="ARBA" id="ARBA00022723"/>
    </source>
</evidence>
<evidence type="ECO:0000313" key="11">
    <source>
        <dbReference type="Proteomes" id="UP000683360"/>
    </source>
</evidence>
<dbReference type="InterPro" id="IPR036910">
    <property type="entry name" value="HMG_box_dom_sf"/>
</dbReference>
<keyword evidence="7" id="KW-0804">Transcription</keyword>
<evidence type="ECO:0000256" key="7">
    <source>
        <dbReference type="ARBA" id="ARBA00023163"/>
    </source>
</evidence>
<proteinExistence type="predicted"/>